<evidence type="ECO:0000256" key="1">
    <source>
        <dbReference type="SAM" id="Phobius"/>
    </source>
</evidence>
<keyword evidence="1" id="KW-0472">Membrane</keyword>
<dbReference type="GeneID" id="36399537"/>
<sequence>MHLREVQKNSTAPFGSIGWMFHRRYFYGMVACEFEATLLIFFVLGDGQDRLA</sequence>
<dbReference type="RefSeq" id="XP_024573386.1">
    <property type="nucleotide sequence ID" value="XM_024722296.1"/>
</dbReference>
<keyword evidence="1" id="KW-1133">Transmembrane helix</keyword>
<keyword evidence="3" id="KW-1185">Reference proteome</keyword>
<name>A0A0P1A8L5_PLAHL</name>
<dbReference type="EMBL" id="CCYD01000261">
    <property type="protein sequence ID" value="CEG37017.1"/>
    <property type="molecule type" value="Genomic_DNA"/>
</dbReference>
<dbReference type="Proteomes" id="UP000054928">
    <property type="component" value="Unassembled WGS sequence"/>
</dbReference>
<organism evidence="2 3">
    <name type="scientific">Plasmopara halstedii</name>
    <name type="common">Downy mildew of sunflower</name>
    <dbReference type="NCBI Taxonomy" id="4781"/>
    <lineage>
        <taxon>Eukaryota</taxon>
        <taxon>Sar</taxon>
        <taxon>Stramenopiles</taxon>
        <taxon>Oomycota</taxon>
        <taxon>Peronosporomycetes</taxon>
        <taxon>Peronosporales</taxon>
        <taxon>Peronosporaceae</taxon>
        <taxon>Plasmopara</taxon>
    </lineage>
</organism>
<feature type="transmembrane region" description="Helical" evidence="1">
    <location>
        <begin position="25"/>
        <end position="44"/>
    </location>
</feature>
<evidence type="ECO:0000313" key="3">
    <source>
        <dbReference type="Proteomes" id="UP000054928"/>
    </source>
</evidence>
<reference evidence="3" key="1">
    <citation type="submission" date="2014-09" db="EMBL/GenBank/DDBJ databases">
        <authorList>
            <person name="Sharma Rahul"/>
            <person name="Thines Marco"/>
        </authorList>
    </citation>
    <scope>NUCLEOTIDE SEQUENCE [LARGE SCALE GENOMIC DNA]</scope>
</reference>
<accession>A0A0P1A8L5</accession>
<dbReference type="AlphaFoldDB" id="A0A0P1A8L5"/>
<protein>
    <submittedName>
        <fullName evidence="2">Uncharacterized protein</fullName>
    </submittedName>
</protein>
<proteinExistence type="predicted"/>
<keyword evidence="1" id="KW-0812">Transmembrane</keyword>
<evidence type="ECO:0000313" key="2">
    <source>
        <dbReference type="EMBL" id="CEG37017.1"/>
    </source>
</evidence>